<protein>
    <submittedName>
        <fullName evidence="3">Chitobiase/beta-hexosaminidase C-terminal domain-containing protein</fullName>
    </submittedName>
</protein>
<evidence type="ECO:0000256" key="1">
    <source>
        <dbReference type="SAM" id="SignalP"/>
    </source>
</evidence>
<accession>A0A9E2P0N1</accession>
<sequence length="96" mass="10469">MKKALYLGIFAFFFLLVPSAFAVQATSPLTIISPVEGTWANKQPLIVEVPSGYEVYYSLSGSNPLDFGFIYDAPVLIDQEGEVHVRLVTVDAKGTV</sequence>
<reference evidence="3" key="1">
    <citation type="journal article" date="2021" name="PeerJ">
        <title>Extensive microbial diversity within the chicken gut microbiome revealed by metagenomics and culture.</title>
        <authorList>
            <person name="Gilroy R."/>
            <person name="Ravi A."/>
            <person name="Getino M."/>
            <person name="Pursley I."/>
            <person name="Horton D.L."/>
            <person name="Alikhan N.F."/>
            <person name="Baker D."/>
            <person name="Gharbi K."/>
            <person name="Hall N."/>
            <person name="Watson M."/>
            <person name="Adriaenssens E.M."/>
            <person name="Foster-Nyarko E."/>
            <person name="Jarju S."/>
            <person name="Secka A."/>
            <person name="Antonio M."/>
            <person name="Oren A."/>
            <person name="Chaudhuri R.R."/>
            <person name="La Ragione R."/>
            <person name="Hildebrand F."/>
            <person name="Pallen M.J."/>
        </authorList>
    </citation>
    <scope>NUCLEOTIDE SEQUENCE</scope>
    <source>
        <strain evidence="3">Gambia15-2214</strain>
    </source>
</reference>
<reference evidence="3" key="2">
    <citation type="submission" date="2021-04" db="EMBL/GenBank/DDBJ databases">
        <authorList>
            <person name="Gilroy R."/>
        </authorList>
    </citation>
    <scope>NUCLEOTIDE SEQUENCE</scope>
    <source>
        <strain evidence="3">Gambia15-2214</strain>
    </source>
</reference>
<feature type="signal peptide" evidence="1">
    <location>
        <begin position="1"/>
        <end position="22"/>
    </location>
</feature>
<name>A0A9E2P0N1_9SPIR</name>
<evidence type="ECO:0000313" key="3">
    <source>
        <dbReference type="EMBL" id="MBU3850083.1"/>
    </source>
</evidence>
<gene>
    <name evidence="3" type="ORF">IAA16_05915</name>
</gene>
<feature type="chain" id="PRO_5039084615" evidence="1">
    <location>
        <begin position="23"/>
        <end position="96"/>
    </location>
</feature>
<feature type="domain" description="GH29D-like beta-sandwich" evidence="2">
    <location>
        <begin position="34"/>
        <end position="94"/>
    </location>
</feature>
<proteinExistence type="predicted"/>
<keyword evidence="1" id="KW-0732">Signal</keyword>
<dbReference type="InterPro" id="IPR059177">
    <property type="entry name" value="GH29D-like_dom"/>
</dbReference>
<evidence type="ECO:0000313" key="4">
    <source>
        <dbReference type="Proteomes" id="UP000823914"/>
    </source>
</evidence>
<dbReference type="AlphaFoldDB" id="A0A9E2P0N1"/>
<dbReference type="Proteomes" id="UP000823914">
    <property type="component" value="Unassembled WGS sequence"/>
</dbReference>
<dbReference type="Pfam" id="PF13290">
    <property type="entry name" value="CHB_HEX_C_1"/>
    <property type="match status" value="1"/>
</dbReference>
<comment type="caution">
    <text evidence="3">The sequence shown here is derived from an EMBL/GenBank/DDBJ whole genome shotgun (WGS) entry which is preliminary data.</text>
</comment>
<feature type="non-terminal residue" evidence="3">
    <location>
        <position position="96"/>
    </location>
</feature>
<evidence type="ECO:0000259" key="2">
    <source>
        <dbReference type="Pfam" id="PF13290"/>
    </source>
</evidence>
<organism evidence="3 4">
    <name type="scientific">Candidatus Treponema excrementipullorum</name>
    <dbReference type="NCBI Taxonomy" id="2838768"/>
    <lineage>
        <taxon>Bacteria</taxon>
        <taxon>Pseudomonadati</taxon>
        <taxon>Spirochaetota</taxon>
        <taxon>Spirochaetia</taxon>
        <taxon>Spirochaetales</taxon>
        <taxon>Treponemataceae</taxon>
        <taxon>Treponema</taxon>
    </lineage>
</organism>
<dbReference type="EMBL" id="JAHLFV010000141">
    <property type="protein sequence ID" value="MBU3850083.1"/>
    <property type="molecule type" value="Genomic_DNA"/>
</dbReference>